<dbReference type="InterPro" id="IPR036188">
    <property type="entry name" value="FAD/NAD-bd_sf"/>
</dbReference>
<keyword evidence="3" id="KW-0285">Flavoprotein</keyword>
<evidence type="ECO:0000256" key="7">
    <source>
        <dbReference type="ARBA" id="ARBA00023180"/>
    </source>
</evidence>
<evidence type="ECO:0000256" key="8">
    <source>
        <dbReference type="SAM" id="SignalP"/>
    </source>
</evidence>
<evidence type="ECO:0000256" key="1">
    <source>
        <dbReference type="ARBA" id="ARBA00001974"/>
    </source>
</evidence>
<dbReference type="GO" id="GO:0030327">
    <property type="term" value="P:prenylated protein catabolic process"/>
    <property type="evidence" value="ECO:0007669"/>
    <property type="project" value="TreeGrafter"/>
</dbReference>
<dbReference type="GO" id="GO:0030328">
    <property type="term" value="P:prenylcysteine catabolic process"/>
    <property type="evidence" value="ECO:0007669"/>
    <property type="project" value="InterPro"/>
</dbReference>
<dbReference type="PANTHER" id="PTHR15944">
    <property type="entry name" value="FARNESYLCYSTEINE LYASE"/>
    <property type="match status" value="1"/>
</dbReference>
<evidence type="ECO:0000256" key="3">
    <source>
        <dbReference type="ARBA" id="ARBA00022630"/>
    </source>
</evidence>
<accession>A0A0W0FAJ1</accession>
<dbReference type="PIRSF" id="PIRSF036292">
    <property type="entry name" value="Prenylcysteine_oxidase"/>
    <property type="match status" value="1"/>
</dbReference>
<evidence type="ECO:0000256" key="6">
    <source>
        <dbReference type="ARBA" id="ARBA00023002"/>
    </source>
</evidence>
<feature type="domain" description="Prenylcysteine lyase" evidence="9">
    <location>
        <begin position="150"/>
        <end position="482"/>
    </location>
</feature>
<feature type="signal peptide" evidence="8">
    <location>
        <begin position="1"/>
        <end position="15"/>
    </location>
</feature>
<dbReference type="Pfam" id="PF13450">
    <property type="entry name" value="NAD_binding_8"/>
    <property type="match status" value="1"/>
</dbReference>
<organism evidence="10 11">
    <name type="scientific">Moniliophthora roreri</name>
    <name type="common">Frosty pod rot fungus</name>
    <name type="synonym">Monilia roreri</name>
    <dbReference type="NCBI Taxonomy" id="221103"/>
    <lineage>
        <taxon>Eukaryota</taxon>
        <taxon>Fungi</taxon>
        <taxon>Dikarya</taxon>
        <taxon>Basidiomycota</taxon>
        <taxon>Agaricomycotina</taxon>
        <taxon>Agaricomycetes</taxon>
        <taxon>Agaricomycetidae</taxon>
        <taxon>Agaricales</taxon>
        <taxon>Marasmiineae</taxon>
        <taxon>Marasmiaceae</taxon>
        <taxon>Moniliophthora</taxon>
    </lineage>
</organism>
<reference evidence="10 11" key="1">
    <citation type="submission" date="2015-12" db="EMBL/GenBank/DDBJ databases">
        <title>Draft genome sequence of Moniliophthora roreri, the causal agent of frosty pod rot of cacao.</title>
        <authorList>
            <person name="Aime M.C."/>
            <person name="Diaz-Valderrama J.R."/>
            <person name="Kijpornyongpan T."/>
            <person name="Phillips-Mora W."/>
        </authorList>
    </citation>
    <scope>NUCLEOTIDE SEQUENCE [LARGE SCALE GENOMIC DNA]</scope>
    <source>
        <strain evidence="10 11">MCA 2952</strain>
    </source>
</reference>
<evidence type="ECO:0000256" key="4">
    <source>
        <dbReference type="ARBA" id="ARBA00022729"/>
    </source>
</evidence>
<dbReference type="Proteomes" id="UP000054988">
    <property type="component" value="Unassembled WGS sequence"/>
</dbReference>
<sequence length="516" mass="57465">MRSALLLSLISTSVAFQFPFKVPFFQTQLPLQVGNQYVSGPHKIAIIGAGAGGSSAAFWIAKSKERFGLDVQVDVYEKASYIGGRTTTVYPHDNKSLPAVELGASIFVKANKNLWRAAETFNLTLNNFDDEDDHMGIWDGEKLILDVGNGWWDTAKIIWRYGINAPRRTQSIVDTMVKEYLGLYSHDAPKWDNITSLASALGWTDLVSSTTSEYFRSHGVSDKFINEMVESATRVNYGQNADQIHALEGACSLAATGASQVKGGNWQIFEHFLKYSNATVHLNTQVTQITHKSSSHPWIIHSDKGAIAYKAVILAAPLHQTGIDLPPGLVTQVPDQPYVHLHVTLLTTNSPQMNPEYFSMPPSAKIPAMMLTTYDGVRKGGKAPEFNSVSYHNKIDENERVVKIFSEERVSDEWLQNAFSGQVSWVYRKEWDAYPKLPPTTSFAPVKLENGFYYVNAFEPFISTMETETLASRNVVELLLNEEFNSSLCGPRISASGEKSESRTKADDDFVYGWDC</sequence>
<dbReference type="GO" id="GO:0001735">
    <property type="term" value="F:prenylcysteine oxidase activity"/>
    <property type="evidence" value="ECO:0007669"/>
    <property type="project" value="InterPro"/>
</dbReference>
<name>A0A0W0FAJ1_MONRR</name>
<comment type="similarity">
    <text evidence="2">Belongs to the prenylcysteine oxidase family.</text>
</comment>
<feature type="chain" id="PRO_5013198455" description="Prenylcysteine lyase domain-containing protein" evidence="8">
    <location>
        <begin position="16"/>
        <end position="516"/>
    </location>
</feature>
<keyword evidence="7" id="KW-0325">Glycoprotein</keyword>
<evidence type="ECO:0000313" key="10">
    <source>
        <dbReference type="EMBL" id="KTB33357.1"/>
    </source>
</evidence>
<evidence type="ECO:0000313" key="11">
    <source>
        <dbReference type="Proteomes" id="UP000054988"/>
    </source>
</evidence>
<comment type="caution">
    <text evidence="10">The sequence shown here is derived from an EMBL/GenBank/DDBJ whole genome shotgun (WGS) entry which is preliminary data.</text>
</comment>
<proteinExistence type="inferred from homology"/>
<dbReference type="InterPro" id="IPR017046">
    <property type="entry name" value="Prenylcysteine_Oxase1"/>
</dbReference>
<evidence type="ECO:0000256" key="5">
    <source>
        <dbReference type="ARBA" id="ARBA00022827"/>
    </source>
</evidence>
<dbReference type="AlphaFoldDB" id="A0A0W0FAJ1"/>
<dbReference type="EMBL" id="LATX01002176">
    <property type="protein sequence ID" value="KTB33357.1"/>
    <property type="molecule type" value="Genomic_DNA"/>
</dbReference>
<dbReference type="SUPFAM" id="SSF51905">
    <property type="entry name" value="FAD/NAD(P)-binding domain"/>
    <property type="match status" value="1"/>
</dbReference>
<dbReference type="Gene3D" id="3.50.50.60">
    <property type="entry name" value="FAD/NAD(P)-binding domain"/>
    <property type="match status" value="1"/>
</dbReference>
<keyword evidence="6" id="KW-0560">Oxidoreductase</keyword>
<gene>
    <name evidence="10" type="ORF">WG66_13975</name>
</gene>
<protein>
    <recommendedName>
        <fullName evidence="9">Prenylcysteine lyase domain-containing protein</fullName>
    </recommendedName>
</protein>
<keyword evidence="5" id="KW-0274">FAD</keyword>
<keyword evidence="4 8" id="KW-0732">Signal</keyword>
<dbReference type="PANTHER" id="PTHR15944:SF0">
    <property type="entry name" value="PRENYLCYSTEINE LYASE DOMAIN-CONTAINING PROTEIN"/>
    <property type="match status" value="1"/>
</dbReference>
<evidence type="ECO:0000259" key="9">
    <source>
        <dbReference type="Pfam" id="PF07156"/>
    </source>
</evidence>
<evidence type="ECO:0000256" key="2">
    <source>
        <dbReference type="ARBA" id="ARBA00009967"/>
    </source>
</evidence>
<comment type="cofactor">
    <cofactor evidence="1">
        <name>FAD</name>
        <dbReference type="ChEBI" id="CHEBI:57692"/>
    </cofactor>
</comment>
<dbReference type="InterPro" id="IPR010795">
    <property type="entry name" value="Prenylcys_lyase"/>
</dbReference>
<dbReference type="eggNOG" id="ENOG502QSHJ">
    <property type="taxonomic scope" value="Eukaryota"/>
</dbReference>
<dbReference type="Pfam" id="PF07156">
    <property type="entry name" value="Prenylcys_lyase"/>
    <property type="match status" value="1"/>
</dbReference>